<dbReference type="EMBL" id="SMKU01000031">
    <property type="protein sequence ID" value="TDD93456.1"/>
    <property type="molecule type" value="Genomic_DNA"/>
</dbReference>
<feature type="region of interest" description="Disordered" evidence="1">
    <location>
        <begin position="1"/>
        <end position="45"/>
    </location>
</feature>
<feature type="transmembrane region" description="Helical" evidence="2">
    <location>
        <begin position="124"/>
        <end position="145"/>
    </location>
</feature>
<protein>
    <submittedName>
        <fullName evidence="3">Uncharacterized protein</fullName>
    </submittedName>
</protein>
<evidence type="ECO:0000313" key="3">
    <source>
        <dbReference type="EMBL" id="TDD93456.1"/>
    </source>
</evidence>
<keyword evidence="2" id="KW-1133">Transmembrane helix</keyword>
<sequence length="152" mass="15889">MSQTTLLSGGALGDRSDEPADRKEKLVMTHQGGDPRSRTMPRPGRGDHVAPVTVLALTVVTLLSIPLGLANLALALLAITGPDCAEVSCQGDGATALGFLITAPIGLIASLAAWFAARPSRSEVRYALITVALAAPLLLDAFLFAQAPDWFW</sequence>
<evidence type="ECO:0000313" key="4">
    <source>
        <dbReference type="Proteomes" id="UP000294513"/>
    </source>
</evidence>
<name>A0A4R5C4U7_9ACTN</name>
<dbReference type="Proteomes" id="UP000294513">
    <property type="component" value="Unassembled WGS sequence"/>
</dbReference>
<feature type="compositionally biased region" description="Basic and acidic residues" evidence="1">
    <location>
        <begin position="14"/>
        <end position="37"/>
    </location>
</feature>
<dbReference type="AlphaFoldDB" id="A0A4R5C4U7"/>
<keyword evidence="2" id="KW-0812">Transmembrane</keyword>
<dbReference type="RefSeq" id="WP_131891296.1">
    <property type="nucleotide sequence ID" value="NZ_SMKU01000031.1"/>
</dbReference>
<reference evidence="3 4" key="1">
    <citation type="submission" date="2019-03" db="EMBL/GenBank/DDBJ databases">
        <title>Draft genome sequences of novel Actinobacteria.</title>
        <authorList>
            <person name="Sahin N."/>
            <person name="Ay H."/>
            <person name="Saygin H."/>
        </authorList>
    </citation>
    <scope>NUCLEOTIDE SEQUENCE [LARGE SCALE GENOMIC DNA]</scope>
    <source>
        <strain evidence="3 4">H3C3</strain>
    </source>
</reference>
<keyword evidence="2" id="KW-0472">Membrane</keyword>
<feature type="transmembrane region" description="Helical" evidence="2">
    <location>
        <begin position="96"/>
        <end position="117"/>
    </location>
</feature>
<feature type="transmembrane region" description="Helical" evidence="2">
    <location>
        <begin position="49"/>
        <end position="76"/>
    </location>
</feature>
<organism evidence="3 4">
    <name type="scientific">Actinomadura rubrisoli</name>
    <dbReference type="NCBI Taxonomy" id="2530368"/>
    <lineage>
        <taxon>Bacteria</taxon>
        <taxon>Bacillati</taxon>
        <taxon>Actinomycetota</taxon>
        <taxon>Actinomycetes</taxon>
        <taxon>Streptosporangiales</taxon>
        <taxon>Thermomonosporaceae</taxon>
        <taxon>Actinomadura</taxon>
    </lineage>
</organism>
<comment type="caution">
    <text evidence="3">The sequence shown here is derived from an EMBL/GenBank/DDBJ whole genome shotgun (WGS) entry which is preliminary data.</text>
</comment>
<gene>
    <name evidence="3" type="ORF">E1298_09570</name>
</gene>
<proteinExistence type="predicted"/>
<evidence type="ECO:0000256" key="2">
    <source>
        <dbReference type="SAM" id="Phobius"/>
    </source>
</evidence>
<accession>A0A4R5C4U7</accession>
<keyword evidence="4" id="KW-1185">Reference proteome</keyword>
<evidence type="ECO:0000256" key="1">
    <source>
        <dbReference type="SAM" id="MobiDB-lite"/>
    </source>
</evidence>